<accession>A0A518BPD7</accession>
<dbReference type="RefSeq" id="WP_145068198.1">
    <property type="nucleotide sequence ID" value="NZ_CP036287.1"/>
</dbReference>
<keyword evidence="3" id="KW-1185">Reference proteome</keyword>
<proteinExistence type="predicted"/>
<reference evidence="2 3" key="1">
    <citation type="submission" date="2019-02" db="EMBL/GenBank/DDBJ databases">
        <title>Deep-cultivation of Planctomycetes and their phenomic and genomic characterization uncovers novel biology.</title>
        <authorList>
            <person name="Wiegand S."/>
            <person name="Jogler M."/>
            <person name="Boedeker C."/>
            <person name="Pinto D."/>
            <person name="Vollmers J."/>
            <person name="Rivas-Marin E."/>
            <person name="Kohn T."/>
            <person name="Peeters S.H."/>
            <person name="Heuer A."/>
            <person name="Rast P."/>
            <person name="Oberbeckmann S."/>
            <person name="Bunk B."/>
            <person name="Jeske O."/>
            <person name="Meyerdierks A."/>
            <person name="Storesund J.E."/>
            <person name="Kallscheuer N."/>
            <person name="Luecker S."/>
            <person name="Lage O.M."/>
            <person name="Pohl T."/>
            <person name="Merkel B.J."/>
            <person name="Hornburger P."/>
            <person name="Mueller R.-W."/>
            <person name="Bruemmer F."/>
            <person name="Labrenz M."/>
            <person name="Spormann A.M."/>
            <person name="Op den Camp H."/>
            <person name="Overmann J."/>
            <person name="Amann R."/>
            <person name="Jetten M.S.M."/>
            <person name="Mascher T."/>
            <person name="Medema M.H."/>
            <person name="Devos D.P."/>
            <person name="Kaster A.-K."/>
            <person name="Ovreas L."/>
            <person name="Rohde M."/>
            <person name="Galperin M.Y."/>
            <person name="Jogler C."/>
        </authorList>
    </citation>
    <scope>NUCLEOTIDE SEQUENCE [LARGE SCALE GENOMIC DNA]</scope>
    <source>
        <strain evidence="2 3">Pla133</strain>
    </source>
</reference>
<evidence type="ECO:0000313" key="2">
    <source>
        <dbReference type="EMBL" id="QDU68842.1"/>
    </source>
</evidence>
<dbReference type="EMBL" id="CP036287">
    <property type="protein sequence ID" value="QDU68842.1"/>
    <property type="molecule type" value="Genomic_DNA"/>
</dbReference>
<evidence type="ECO:0000259" key="1">
    <source>
        <dbReference type="Pfam" id="PF04034"/>
    </source>
</evidence>
<name>A0A518BPD7_9BACT</name>
<dbReference type="InterPro" id="IPR007177">
    <property type="entry name" value="Tsr3_C"/>
</dbReference>
<dbReference type="Pfam" id="PF04034">
    <property type="entry name" value="Ribo_biogen_C"/>
    <property type="match status" value="1"/>
</dbReference>
<feature type="domain" description="16S/18S rRNA aminocarboxypropyltransferase Tsr3 C-terminal" evidence="1">
    <location>
        <begin position="61"/>
        <end position="148"/>
    </location>
</feature>
<gene>
    <name evidence="2" type="ORF">Pla133_39480</name>
</gene>
<sequence>MQRDILILRDPKESWKRCSLAPLRALEGVRFVSYRPDLRLDVGDRVLLDPAAPELGESDRGRRLFLIDSSWRRLAALRSTVVGHPVARSLPPMRTAYPRRSRTFDDPEAGLASIEALFAACHFLGHADPQLLEGYHFAREFLDLNPELAG</sequence>
<evidence type="ECO:0000313" key="3">
    <source>
        <dbReference type="Proteomes" id="UP000316921"/>
    </source>
</evidence>
<protein>
    <recommendedName>
        <fullName evidence="1">16S/18S rRNA aminocarboxypropyltransferase Tsr3 C-terminal domain-containing protein</fullName>
    </recommendedName>
</protein>
<organism evidence="2 3">
    <name type="scientific">Engelhardtia mirabilis</name>
    <dbReference type="NCBI Taxonomy" id="2528011"/>
    <lineage>
        <taxon>Bacteria</taxon>
        <taxon>Pseudomonadati</taxon>
        <taxon>Planctomycetota</taxon>
        <taxon>Planctomycetia</taxon>
        <taxon>Planctomycetia incertae sedis</taxon>
        <taxon>Engelhardtia</taxon>
    </lineage>
</organism>
<dbReference type="AlphaFoldDB" id="A0A518BPD7"/>
<dbReference type="Proteomes" id="UP000316921">
    <property type="component" value="Chromosome"/>
</dbReference>
<dbReference type="KEGG" id="pbap:Pla133_39480"/>